<dbReference type="GO" id="GO:0000160">
    <property type="term" value="P:phosphorelay signal transduction system"/>
    <property type="evidence" value="ECO:0007669"/>
    <property type="project" value="InterPro"/>
</dbReference>
<dbReference type="PANTHER" id="PTHR43214:SF24">
    <property type="entry name" value="TRANSCRIPTIONAL REGULATORY PROTEIN NARL-RELATED"/>
    <property type="match status" value="1"/>
</dbReference>
<keyword evidence="3 8" id="KW-0238">DNA-binding</keyword>
<keyword evidence="2" id="KW-0805">Transcription regulation</keyword>
<feature type="domain" description="HTH luxR-type" evidence="6">
    <location>
        <begin position="161"/>
        <end position="226"/>
    </location>
</feature>
<dbReference type="SUPFAM" id="SSF46894">
    <property type="entry name" value="C-terminal effector domain of the bipartite response regulators"/>
    <property type="match status" value="1"/>
</dbReference>
<dbReference type="InterPro" id="IPR039420">
    <property type="entry name" value="WalR-like"/>
</dbReference>
<sequence length="228" mass="23904">MGQPAAAGDLAGAVVIRVLLADDQTLVRGAFALLVNSADDMEVVGEAGTGDEALTLTRDLRPDVVLMDIRMPSTDGIEATRQIFADDGASGSRVLILTTFETDTNVLRGLRAGACGFLPKDTRPDALLDAIRTIAAGEALLSPGATRAVITRALSHPDAPAPERLASLTAREREVLRLIAAGRSNQEIADELVVSPLTAKTHVGRILAKMGARDRVHLVIAAYEAGLP</sequence>
<evidence type="ECO:0000256" key="1">
    <source>
        <dbReference type="ARBA" id="ARBA00022553"/>
    </source>
</evidence>
<reference evidence="9" key="1">
    <citation type="submission" date="2016-07" db="EMBL/GenBank/DDBJ databases">
        <title>Sequence Frankia sp. strain CcI1.17.</title>
        <authorList>
            <person name="Ghodhbane-Gtari F."/>
            <person name="Swanson E."/>
            <person name="Gueddou A."/>
            <person name="Morris K."/>
            <person name="Hezbri K."/>
            <person name="Ktari A."/>
            <person name="Nouioui I."/>
            <person name="Abebe-Akele F."/>
            <person name="Simpson S."/>
            <person name="Thomas K."/>
            <person name="Gtari M."/>
            <person name="Tisa L.S."/>
            <person name="Hurst S."/>
        </authorList>
    </citation>
    <scope>NUCLEOTIDE SEQUENCE [LARGE SCALE GENOMIC DNA]</scope>
    <source>
        <strain evidence="9">Cc1.17</strain>
    </source>
</reference>
<dbReference type="Pfam" id="PF00196">
    <property type="entry name" value="GerE"/>
    <property type="match status" value="1"/>
</dbReference>
<evidence type="ECO:0000313" key="9">
    <source>
        <dbReference type="Proteomes" id="UP000179627"/>
    </source>
</evidence>
<dbReference type="GO" id="GO:0006355">
    <property type="term" value="P:regulation of DNA-templated transcription"/>
    <property type="evidence" value="ECO:0007669"/>
    <property type="project" value="InterPro"/>
</dbReference>
<keyword evidence="1 5" id="KW-0597">Phosphoprotein</keyword>
<dbReference type="PROSITE" id="PS50043">
    <property type="entry name" value="HTH_LUXR_2"/>
    <property type="match status" value="1"/>
</dbReference>
<dbReference type="InterPro" id="IPR000792">
    <property type="entry name" value="Tscrpt_reg_LuxR_C"/>
</dbReference>
<dbReference type="Pfam" id="PF00072">
    <property type="entry name" value="Response_reg"/>
    <property type="match status" value="1"/>
</dbReference>
<evidence type="ECO:0000256" key="2">
    <source>
        <dbReference type="ARBA" id="ARBA00023015"/>
    </source>
</evidence>
<keyword evidence="9" id="KW-1185">Reference proteome</keyword>
<name>A0A1S1R9F1_9ACTN</name>
<dbReference type="CDD" id="cd06170">
    <property type="entry name" value="LuxR_C_like"/>
    <property type="match status" value="1"/>
</dbReference>
<evidence type="ECO:0000256" key="3">
    <source>
        <dbReference type="ARBA" id="ARBA00023125"/>
    </source>
</evidence>
<dbReference type="PROSITE" id="PS50110">
    <property type="entry name" value="RESPONSE_REGULATORY"/>
    <property type="match status" value="1"/>
</dbReference>
<dbReference type="GO" id="GO:0003677">
    <property type="term" value="F:DNA binding"/>
    <property type="evidence" value="ECO:0007669"/>
    <property type="project" value="UniProtKB-KW"/>
</dbReference>
<gene>
    <name evidence="8" type="ORF">CC117_33070</name>
</gene>
<feature type="domain" description="Response regulatory" evidence="7">
    <location>
        <begin position="17"/>
        <end position="135"/>
    </location>
</feature>
<dbReference type="InterPro" id="IPR058245">
    <property type="entry name" value="NreC/VraR/RcsB-like_REC"/>
</dbReference>
<evidence type="ECO:0000259" key="6">
    <source>
        <dbReference type="PROSITE" id="PS50043"/>
    </source>
</evidence>
<feature type="modified residue" description="4-aspartylphosphate" evidence="5">
    <location>
        <position position="68"/>
    </location>
</feature>
<evidence type="ECO:0000313" key="8">
    <source>
        <dbReference type="EMBL" id="OHV42115.1"/>
    </source>
</evidence>
<dbReference type="EMBL" id="MBLM01000049">
    <property type="protein sequence ID" value="OHV42115.1"/>
    <property type="molecule type" value="Genomic_DNA"/>
</dbReference>
<dbReference type="SUPFAM" id="SSF52172">
    <property type="entry name" value="CheY-like"/>
    <property type="match status" value="1"/>
</dbReference>
<dbReference type="Gene3D" id="3.40.50.2300">
    <property type="match status" value="1"/>
</dbReference>
<evidence type="ECO:0000256" key="4">
    <source>
        <dbReference type="ARBA" id="ARBA00023163"/>
    </source>
</evidence>
<dbReference type="SMART" id="SM00421">
    <property type="entry name" value="HTH_LUXR"/>
    <property type="match status" value="1"/>
</dbReference>
<dbReference type="InterPro" id="IPR001789">
    <property type="entry name" value="Sig_transdc_resp-reg_receiver"/>
</dbReference>
<dbReference type="AlphaFoldDB" id="A0A1S1R9F1"/>
<dbReference type="PRINTS" id="PR00038">
    <property type="entry name" value="HTHLUXR"/>
</dbReference>
<evidence type="ECO:0000256" key="5">
    <source>
        <dbReference type="PROSITE-ProRule" id="PRU00169"/>
    </source>
</evidence>
<proteinExistence type="predicted"/>
<dbReference type="InterPro" id="IPR016032">
    <property type="entry name" value="Sig_transdc_resp-reg_C-effctor"/>
</dbReference>
<protein>
    <submittedName>
        <fullName evidence="8">DNA-binding response regulator</fullName>
    </submittedName>
</protein>
<accession>A0A1S1R9F1</accession>
<evidence type="ECO:0000259" key="7">
    <source>
        <dbReference type="PROSITE" id="PS50110"/>
    </source>
</evidence>
<dbReference type="SMART" id="SM00448">
    <property type="entry name" value="REC"/>
    <property type="match status" value="1"/>
</dbReference>
<dbReference type="PANTHER" id="PTHR43214">
    <property type="entry name" value="TWO-COMPONENT RESPONSE REGULATOR"/>
    <property type="match status" value="1"/>
</dbReference>
<dbReference type="Proteomes" id="UP000179627">
    <property type="component" value="Unassembled WGS sequence"/>
</dbReference>
<keyword evidence="4" id="KW-0804">Transcription</keyword>
<dbReference type="CDD" id="cd17535">
    <property type="entry name" value="REC_NarL-like"/>
    <property type="match status" value="1"/>
</dbReference>
<comment type="caution">
    <text evidence="8">The sequence shown here is derived from an EMBL/GenBank/DDBJ whole genome shotgun (WGS) entry which is preliminary data.</text>
</comment>
<organism evidence="8 9">
    <name type="scientific">Parafrankia colletiae</name>
    <dbReference type="NCBI Taxonomy" id="573497"/>
    <lineage>
        <taxon>Bacteria</taxon>
        <taxon>Bacillati</taxon>
        <taxon>Actinomycetota</taxon>
        <taxon>Actinomycetes</taxon>
        <taxon>Frankiales</taxon>
        <taxon>Frankiaceae</taxon>
        <taxon>Parafrankia</taxon>
    </lineage>
</organism>
<dbReference type="InterPro" id="IPR011006">
    <property type="entry name" value="CheY-like_superfamily"/>
</dbReference>